<keyword evidence="1" id="KW-0812">Transmembrane</keyword>
<name>A0ABR9SHF9_9BURK</name>
<dbReference type="Proteomes" id="UP000715965">
    <property type="component" value="Unassembled WGS sequence"/>
</dbReference>
<evidence type="ECO:0000256" key="2">
    <source>
        <dbReference type="SAM" id="SignalP"/>
    </source>
</evidence>
<dbReference type="Pfam" id="PF20332">
    <property type="entry name" value="DUF6627"/>
    <property type="match status" value="1"/>
</dbReference>
<feature type="transmembrane region" description="Helical" evidence="1">
    <location>
        <begin position="103"/>
        <end position="121"/>
    </location>
</feature>
<protein>
    <submittedName>
        <fullName evidence="3">PA2779 family protein</fullName>
    </submittedName>
</protein>
<reference evidence="3 4" key="1">
    <citation type="submission" date="2020-10" db="EMBL/GenBank/DDBJ databases">
        <title>Draft genome of Ramlibacter aquaticus LMG 30558.</title>
        <authorList>
            <person name="Props R."/>
        </authorList>
    </citation>
    <scope>NUCLEOTIDE SEQUENCE [LARGE SCALE GENOMIC DNA]</scope>
    <source>
        <strain evidence="3 4">LMG 30558</strain>
    </source>
</reference>
<organism evidence="3 4">
    <name type="scientific">Ramlibacter aquaticus</name>
    <dbReference type="NCBI Taxonomy" id="2780094"/>
    <lineage>
        <taxon>Bacteria</taxon>
        <taxon>Pseudomonadati</taxon>
        <taxon>Pseudomonadota</taxon>
        <taxon>Betaproteobacteria</taxon>
        <taxon>Burkholderiales</taxon>
        <taxon>Comamonadaceae</taxon>
        <taxon>Ramlibacter</taxon>
    </lineage>
</organism>
<comment type="caution">
    <text evidence="3">The sequence shown here is derived from an EMBL/GenBank/DDBJ whole genome shotgun (WGS) entry which is preliminary data.</text>
</comment>
<proteinExistence type="predicted"/>
<evidence type="ECO:0000313" key="4">
    <source>
        <dbReference type="Proteomes" id="UP000715965"/>
    </source>
</evidence>
<feature type="chain" id="PRO_5045918409" evidence="2">
    <location>
        <begin position="28"/>
        <end position="122"/>
    </location>
</feature>
<evidence type="ECO:0000256" key="1">
    <source>
        <dbReference type="SAM" id="Phobius"/>
    </source>
</evidence>
<feature type="signal peptide" evidence="2">
    <location>
        <begin position="1"/>
        <end position="27"/>
    </location>
</feature>
<dbReference type="EMBL" id="JADDOJ010000064">
    <property type="protein sequence ID" value="MBE7941790.1"/>
    <property type="molecule type" value="Genomic_DNA"/>
</dbReference>
<accession>A0ABR9SHF9</accession>
<evidence type="ECO:0000313" key="3">
    <source>
        <dbReference type="EMBL" id="MBE7941790.1"/>
    </source>
</evidence>
<dbReference type="RefSeq" id="WP_193781353.1">
    <property type="nucleotide sequence ID" value="NZ_JADDOJ010000064.1"/>
</dbReference>
<keyword evidence="4" id="KW-1185">Reference proteome</keyword>
<keyword evidence="1" id="KW-0472">Membrane</keyword>
<dbReference type="NCBIfam" id="NF033919">
    <property type="entry name" value="PA2779_fam"/>
    <property type="match status" value="1"/>
</dbReference>
<gene>
    <name evidence="3" type="ORF">IM725_14510</name>
</gene>
<keyword evidence="1" id="KW-1133">Transmembrane helix</keyword>
<keyword evidence="2" id="KW-0732">Signal</keyword>
<dbReference type="InterPro" id="IPR046735">
    <property type="entry name" value="PA2779-like"/>
</dbReference>
<sequence>MKRITSRLSRAVAATALALPLAWPAHAALIDAGAAAAGDTAATQPASERDKVRQFLDRASVRDRLQSLGVDGLAAGARVDALTDAEVHALAERIDALPAGGRFSEMDIILILLVALLIVVVL</sequence>